<name>A0A8K0IKL6_COCNU</name>
<feature type="transmembrane region" description="Helical" evidence="7">
    <location>
        <begin position="166"/>
        <end position="183"/>
    </location>
</feature>
<comment type="caution">
    <text evidence="8">The sequence shown here is derived from an EMBL/GenBank/DDBJ whole genome shotgun (WGS) entry which is preliminary data.</text>
</comment>
<dbReference type="EMBL" id="CM017880">
    <property type="protein sequence ID" value="KAG1361191.1"/>
    <property type="molecule type" value="Genomic_DNA"/>
</dbReference>
<proteinExistence type="inferred from homology"/>
<organism evidence="8 9">
    <name type="scientific">Cocos nucifera</name>
    <name type="common">Coconut palm</name>
    <dbReference type="NCBI Taxonomy" id="13894"/>
    <lineage>
        <taxon>Eukaryota</taxon>
        <taxon>Viridiplantae</taxon>
        <taxon>Streptophyta</taxon>
        <taxon>Embryophyta</taxon>
        <taxon>Tracheophyta</taxon>
        <taxon>Spermatophyta</taxon>
        <taxon>Magnoliopsida</taxon>
        <taxon>Liliopsida</taxon>
        <taxon>Arecaceae</taxon>
        <taxon>Arecoideae</taxon>
        <taxon>Cocoseae</taxon>
        <taxon>Attaleinae</taxon>
        <taxon>Cocos</taxon>
    </lineage>
</organism>
<dbReference type="InterPro" id="IPR045035">
    <property type="entry name" value="YSL-like"/>
</dbReference>
<feature type="transmembrane region" description="Helical" evidence="7">
    <location>
        <begin position="109"/>
        <end position="130"/>
    </location>
</feature>
<evidence type="ECO:0000256" key="1">
    <source>
        <dbReference type="ARBA" id="ARBA00004141"/>
    </source>
</evidence>
<dbReference type="PANTHER" id="PTHR31645">
    <property type="entry name" value="OLIGOPEPTIDE TRANSPORTER YGL114W-RELATED"/>
    <property type="match status" value="1"/>
</dbReference>
<keyword evidence="6 7" id="KW-0472">Membrane</keyword>
<evidence type="ECO:0000256" key="5">
    <source>
        <dbReference type="ARBA" id="ARBA00022989"/>
    </source>
</evidence>
<comment type="subcellular location">
    <subcellularLocation>
        <location evidence="1">Membrane</location>
        <topology evidence="1">Multi-pass membrane protein</topology>
    </subcellularLocation>
</comment>
<comment type="similarity">
    <text evidence="2">Belongs to the YSL (TC 2.A.67.2) family.</text>
</comment>
<dbReference type="AlphaFoldDB" id="A0A8K0IKL6"/>
<evidence type="ECO:0000256" key="7">
    <source>
        <dbReference type="SAM" id="Phobius"/>
    </source>
</evidence>
<keyword evidence="4 7" id="KW-0812">Transmembrane</keyword>
<dbReference type="OrthoDB" id="1929674at2759"/>
<dbReference type="Pfam" id="PF03169">
    <property type="entry name" value="OPT"/>
    <property type="match status" value="1"/>
</dbReference>
<evidence type="ECO:0000313" key="8">
    <source>
        <dbReference type="EMBL" id="KAG1361191.1"/>
    </source>
</evidence>
<accession>A0A8K0IKL6</accession>
<evidence type="ECO:0000256" key="4">
    <source>
        <dbReference type="ARBA" id="ARBA00022692"/>
    </source>
</evidence>
<dbReference type="PANTHER" id="PTHR31645:SF22">
    <property type="entry name" value="METAL-NICOTIANAMINE TRANSPORTER YSL7-RELATED"/>
    <property type="match status" value="1"/>
</dbReference>
<evidence type="ECO:0000256" key="2">
    <source>
        <dbReference type="ARBA" id="ARBA00010276"/>
    </source>
</evidence>
<protein>
    <submittedName>
        <fullName evidence="8">Putative metal-nicotianamine transporter YSL14</fullName>
    </submittedName>
</protein>
<sequence length="203" mass="22746">MVVPVIFPQLKFHHIIVAYLIAPILPFCNSYGTDLTDRLVPRIQLRQARYFHLRCMGRFKPLWHHGRSGGLRSCGVVMGIVLTASDLMRDFKIGYLTLASPRSMVVSQVVGAAMGCVISPIVFWIFYTAFPGGSEGLEYPAPYICQGLPGIALLRVEGFSYLPKNYMNFCVIFFSSAIAINALKEVAGHKKWRMSRLLNKLSD</sequence>
<dbReference type="GO" id="GO:0035673">
    <property type="term" value="F:oligopeptide transmembrane transporter activity"/>
    <property type="evidence" value="ECO:0007669"/>
    <property type="project" value="InterPro"/>
</dbReference>
<gene>
    <name evidence="8" type="ORF">COCNU_09G006540</name>
</gene>
<keyword evidence="9" id="KW-1185">Reference proteome</keyword>
<dbReference type="InterPro" id="IPR004813">
    <property type="entry name" value="OPT"/>
</dbReference>
<keyword evidence="5 7" id="KW-1133">Transmembrane helix</keyword>
<evidence type="ECO:0000256" key="3">
    <source>
        <dbReference type="ARBA" id="ARBA00022448"/>
    </source>
</evidence>
<evidence type="ECO:0000256" key="6">
    <source>
        <dbReference type="ARBA" id="ARBA00023136"/>
    </source>
</evidence>
<reference evidence="8" key="1">
    <citation type="journal article" date="2017" name="Gigascience">
        <title>The genome draft of coconut (Cocos nucifera).</title>
        <authorList>
            <person name="Xiao Y."/>
            <person name="Xu P."/>
            <person name="Fan H."/>
            <person name="Baudouin L."/>
            <person name="Xia W."/>
            <person name="Bocs S."/>
            <person name="Xu J."/>
            <person name="Li Q."/>
            <person name="Guo A."/>
            <person name="Zhou L."/>
            <person name="Li J."/>
            <person name="Wu Y."/>
            <person name="Ma Z."/>
            <person name="Armero A."/>
            <person name="Issali A.E."/>
            <person name="Liu N."/>
            <person name="Peng M."/>
            <person name="Yang Y."/>
        </authorList>
    </citation>
    <scope>NUCLEOTIDE SEQUENCE</scope>
    <source>
        <tissue evidence="8">Spear leaf of Hainan Tall coconut</tissue>
    </source>
</reference>
<evidence type="ECO:0000313" key="9">
    <source>
        <dbReference type="Proteomes" id="UP000797356"/>
    </source>
</evidence>
<feature type="transmembrane region" description="Helical" evidence="7">
    <location>
        <begin position="12"/>
        <end position="32"/>
    </location>
</feature>
<keyword evidence="3" id="KW-0813">Transport</keyword>
<dbReference type="Proteomes" id="UP000797356">
    <property type="component" value="Chromosome 9"/>
</dbReference>
<dbReference type="GO" id="GO:0016020">
    <property type="term" value="C:membrane"/>
    <property type="evidence" value="ECO:0007669"/>
    <property type="project" value="UniProtKB-SubCell"/>
</dbReference>
<reference evidence="8" key="2">
    <citation type="submission" date="2019-07" db="EMBL/GenBank/DDBJ databases">
        <authorList>
            <person name="Yang Y."/>
            <person name="Bocs S."/>
            <person name="Baudouin L."/>
        </authorList>
    </citation>
    <scope>NUCLEOTIDE SEQUENCE</scope>
    <source>
        <tissue evidence="8">Spear leaf of Hainan Tall coconut</tissue>
    </source>
</reference>